<dbReference type="EMBL" id="BSXT01013885">
    <property type="protein sequence ID" value="GMF90797.1"/>
    <property type="molecule type" value="Genomic_DNA"/>
</dbReference>
<dbReference type="Proteomes" id="UP001165121">
    <property type="component" value="Unassembled WGS sequence"/>
</dbReference>
<proteinExistence type="predicted"/>
<feature type="compositionally biased region" description="Polar residues" evidence="1">
    <location>
        <begin position="1"/>
        <end position="10"/>
    </location>
</feature>
<keyword evidence="3" id="KW-1185">Reference proteome</keyword>
<sequence length="178" mass="19965">MSPTGSPSAKTSEDFEDSRGEHDDLEEYSEARGADEVGEDYQDRRNTHLGLPDNMQFDPSDQDTMEQHGQLQLILQLQSELSELKKQLATRAPRAPSMSDTSMETAPPSPKKPKIKDVRCSNFKGNEVYPGLGAGFENFIQFEHAIRTEELVNGSTWTDDLKASVMVNFLEGKASRYY</sequence>
<feature type="compositionally biased region" description="Basic and acidic residues" evidence="1">
    <location>
        <begin position="11"/>
        <end position="22"/>
    </location>
</feature>
<comment type="caution">
    <text evidence="2">The sequence shown here is derived from an EMBL/GenBank/DDBJ whole genome shotgun (WGS) entry which is preliminary data.</text>
</comment>
<feature type="region of interest" description="Disordered" evidence="1">
    <location>
        <begin position="85"/>
        <end position="117"/>
    </location>
</feature>
<dbReference type="OrthoDB" id="117894at2759"/>
<name>A0A9W6YNP5_9STRA</name>
<evidence type="ECO:0000313" key="2">
    <source>
        <dbReference type="EMBL" id="GMF90797.1"/>
    </source>
</evidence>
<evidence type="ECO:0000256" key="1">
    <source>
        <dbReference type="SAM" id="MobiDB-lite"/>
    </source>
</evidence>
<dbReference type="AlphaFoldDB" id="A0A9W6YNP5"/>
<reference evidence="2" key="1">
    <citation type="submission" date="2023-04" db="EMBL/GenBank/DDBJ databases">
        <title>Phytophthora fragariaefolia NBRC 109709.</title>
        <authorList>
            <person name="Ichikawa N."/>
            <person name="Sato H."/>
            <person name="Tonouchi N."/>
        </authorList>
    </citation>
    <scope>NUCLEOTIDE SEQUENCE</scope>
    <source>
        <strain evidence="2">NBRC 109709</strain>
    </source>
</reference>
<evidence type="ECO:0000313" key="3">
    <source>
        <dbReference type="Proteomes" id="UP001165121"/>
    </source>
</evidence>
<gene>
    <name evidence="2" type="ORF">Pfra01_002903700</name>
</gene>
<feature type="region of interest" description="Disordered" evidence="1">
    <location>
        <begin position="1"/>
        <end position="68"/>
    </location>
</feature>
<accession>A0A9W6YNP5</accession>
<feature type="compositionally biased region" description="Basic and acidic residues" evidence="1">
    <location>
        <begin position="29"/>
        <end position="46"/>
    </location>
</feature>
<protein>
    <submittedName>
        <fullName evidence="2">Unnamed protein product</fullName>
    </submittedName>
</protein>
<organism evidence="2 3">
    <name type="scientific">Phytophthora fragariaefolia</name>
    <dbReference type="NCBI Taxonomy" id="1490495"/>
    <lineage>
        <taxon>Eukaryota</taxon>
        <taxon>Sar</taxon>
        <taxon>Stramenopiles</taxon>
        <taxon>Oomycota</taxon>
        <taxon>Peronosporomycetes</taxon>
        <taxon>Peronosporales</taxon>
        <taxon>Peronosporaceae</taxon>
        <taxon>Phytophthora</taxon>
    </lineage>
</organism>